<dbReference type="Proteomes" id="UP000238823">
    <property type="component" value="Unassembled WGS sequence"/>
</dbReference>
<feature type="compositionally biased region" description="Low complexity" evidence="2">
    <location>
        <begin position="53"/>
        <end position="63"/>
    </location>
</feature>
<dbReference type="InterPro" id="IPR018247">
    <property type="entry name" value="EF_Hand_1_Ca_BS"/>
</dbReference>
<organism evidence="3 4">
    <name type="scientific">Enhygromyxa salina</name>
    <dbReference type="NCBI Taxonomy" id="215803"/>
    <lineage>
        <taxon>Bacteria</taxon>
        <taxon>Pseudomonadati</taxon>
        <taxon>Myxococcota</taxon>
        <taxon>Polyangia</taxon>
        <taxon>Nannocystales</taxon>
        <taxon>Nannocystaceae</taxon>
        <taxon>Enhygromyxa</taxon>
    </lineage>
</organism>
<feature type="region of interest" description="Disordered" evidence="2">
    <location>
        <begin position="25"/>
        <end position="101"/>
    </location>
</feature>
<name>A0A2S9YU56_9BACT</name>
<evidence type="ECO:0000256" key="1">
    <source>
        <dbReference type="ARBA" id="ARBA00022729"/>
    </source>
</evidence>
<dbReference type="RefSeq" id="WP_181233441.1">
    <property type="nucleotide sequence ID" value="NZ_PVNL01000039.1"/>
</dbReference>
<dbReference type="Pfam" id="PF13517">
    <property type="entry name" value="FG-GAP_3"/>
    <property type="match status" value="2"/>
</dbReference>
<comment type="caution">
    <text evidence="3">The sequence shown here is derived from an EMBL/GenBank/DDBJ whole genome shotgun (WGS) entry which is preliminary data.</text>
</comment>
<dbReference type="Gene3D" id="2.130.10.130">
    <property type="entry name" value="Integrin alpha, N-terminal"/>
    <property type="match status" value="1"/>
</dbReference>
<evidence type="ECO:0000313" key="4">
    <source>
        <dbReference type="Proteomes" id="UP000238823"/>
    </source>
</evidence>
<dbReference type="PROSITE" id="PS51257">
    <property type="entry name" value="PROKAR_LIPOPROTEIN"/>
    <property type="match status" value="1"/>
</dbReference>
<reference evidence="3 4" key="1">
    <citation type="submission" date="2018-03" db="EMBL/GenBank/DDBJ databases">
        <title>Draft Genome Sequences of the Obligatory Marine Myxobacteria Enhygromyxa salina SWB007.</title>
        <authorList>
            <person name="Poehlein A."/>
            <person name="Moghaddam J.A."/>
            <person name="Harms H."/>
            <person name="Alanjari M."/>
            <person name="Koenig G.M."/>
            <person name="Daniel R."/>
            <person name="Schaeberle T.F."/>
        </authorList>
    </citation>
    <scope>NUCLEOTIDE SEQUENCE [LARGE SCALE GENOMIC DNA]</scope>
    <source>
        <strain evidence="3 4">SWB007</strain>
    </source>
</reference>
<dbReference type="PROSITE" id="PS00018">
    <property type="entry name" value="EF_HAND_1"/>
    <property type="match status" value="1"/>
</dbReference>
<proteinExistence type="predicted"/>
<keyword evidence="1" id="KW-0732">Signal</keyword>
<dbReference type="AlphaFoldDB" id="A0A2S9YU56"/>
<dbReference type="InterPro" id="IPR013517">
    <property type="entry name" value="FG-GAP"/>
</dbReference>
<dbReference type="PANTHER" id="PTHR46580:SF2">
    <property type="entry name" value="MAM DOMAIN-CONTAINING PROTEIN"/>
    <property type="match status" value="1"/>
</dbReference>
<accession>A0A2S9YU56</accession>
<evidence type="ECO:0000313" key="3">
    <source>
        <dbReference type="EMBL" id="PRQ08623.1"/>
    </source>
</evidence>
<dbReference type="SUPFAM" id="SSF69318">
    <property type="entry name" value="Integrin alpha N-terminal domain"/>
    <property type="match status" value="1"/>
</dbReference>
<dbReference type="PANTHER" id="PTHR46580">
    <property type="entry name" value="SENSOR KINASE-RELATED"/>
    <property type="match status" value="1"/>
</dbReference>
<sequence length="567" mass="60056">MLSIPRVSALSVICLSSIVGCGGSSDEGGLILDGPGPITAAPNDTETGDDSSTETSSPTSSTDTDSDTDTSDSAEGGTKFDMAQLPDTDDEPPPPSCKVVDDMDAVGICRESAPPDSFDPDVQWTFMGPPGFDESIVSPLVINLTDDNDDGEIDLCDIPDVIVVAGPSGQLSDTKPSKMFALDGETGELQFEFAALVQFGATPATGDIDGDGLPEIISVQPGGSGRLLAFEHDGALKWTSDTVWGSAQSSAIALADVDADGDVEIIAGHVLYDHTGQQIWAQPGDHIYSASTAADLDGDQQLEIITGVGAWRPDGTQYFLNQQIVAATPSIASHPQVADVDDDGEPEVVVAVDNGIYLLESDGSVVWSQFRPTGEAGDWNRPLNIHDLDGDGFPEFGASAPQHYGVWEFDQSTVWSANIADPSGQAGGTAFDFLGAGQAQTVYADENNLHVYDETGFELLSTPRKSGTIIEFPVVADIDNDGSAEILVVSNSGFGGNFPYTVRAIRDVQDRWIQGRRIWNQHTYHVTNVREDGTIPQFEPPNWEGLNTFRTQAQIEGGGLCLPEPQG</sequence>
<evidence type="ECO:0000256" key="2">
    <source>
        <dbReference type="SAM" id="MobiDB-lite"/>
    </source>
</evidence>
<gene>
    <name evidence="3" type="ORF">ENSA7_16290</name>
</gene>
<dbReference type="EMBL" id="PVNL01000039">
    <property type="protein sequence ID" value="PRQ08623.1"/>
    <property type="molecule type" value="Genomic_DNA"/>
</dbReference>
<protein>
    <submittedName>
        <fullName evidence="3">FG-GAP repeat protein</fullName>
    </submittedName>
</protein>
<dbReference type="InterPro" id="IPR028994">
    <property type="entry name" value="Integrin_alpha_N"/>
</dbReference>